<dbReference type="EMBL" id="CABPSD010000004">
    <property type="protein sequence ID" value="VVD98832.1"/>
    <property type="molecule type" value="Genomic_DNA"/>
</dbReference>
<dbReference type="RefSeq" id="WP_174971070.1">
    <property type="nucleotide sequence ID" value="NZ_CABPSD010000004.1"/>
</dbReference>
<sequence length="279" mass="30864">MVNQVRSKRPIVVRIGEFFAIAVVISFGLGGCAVPSSAPDHPLTDISPQRDDIAPLSAATNSEGLPPYWETYLVTRQKHLTRYEQTTDGSGVAIIRATVDGSASGLAQKLDIPIYPGARLTWRWRAEAIPTNADIRTKRYDDAPVRIALAFDGDPSKLTVQDHLHRELARLVSGRELPYATLMYTWGDDNFAADEVVANPYTSRIRSIVVERGTAHLGNWQTYSRDVAKDYEKAFGEPPGRLIGIAIMSDGDNTQTKYTAWYGDIQLRTDRIPTTTASK</sequence>
<dbReference type="AlphaFoldDB" id="A0A5E4UH45"/>
<protein>
    <recommendedName>
        <fullName evidence="4">DUF3047 domain-containing protein</fullName>
    </recommendedName>
</protein>
<keyword evidence="1" id="KW-0812">Transmembrane</keyword>
<evidence type="ECO:0000313" key="2">
    <source>
        <dbReference type="EMBL" id="VVD98832.1"/>
    </source>
</evidence>
<name>A0A5E4UH45_9BURK</name>
<accession>A0A5E4UH45</accession>
<dbReference type="PROSITE" id="PS51257">
    <property type="entry name" value="PROKAR_LIPOPROTEIN"/>
    <property type="match status" value="1"/>
</dbReference>
<evidence type="ECO:0008006" key="4">
    <source>
        <dbReference type="Google" id="ProtNLM"/>
    </source>
</evidence>
<dbReference type="Pfam" id="PF11249">
    <property type="entry name" value="DUF3047"/>
    <property type="match status" value="1"/>
</dbReference>
<keyword evidence="3" id="KW-1185">Reference proteome</keyword>
<keyword evidence="1" id="KW-0472">Membrane</keyword>
<dbReference type="InterPro" id="IPR021409">
    <property type="entry name" value="DUF3047"/>
</dbReference>
<dbReference type="Proteomes" id="UP000368474">
    <property type="component" value="Unassembled WGS sequence"/>
</dbReference>
<evidence type="ECO:0000256" key="1">
    <source>
        <dbReference type="SAM" id="Phobius"/>
    </source>
</evidence>
<organism evidence="2 3">
    <name type="scientific">Pandoraea morbifera</name>
    <dbReference type="NCBI Taxonomy" id="2508300"/>
    <lineage>
        <taxon>Bacteria</taxon>
        <taxon>Pseudomonadati</taxon>
        <taxon>Pseudomonadota</taxon>
        <taxon>Betaproteobacteria</taxon>
        <taxon>Burkholderiales</taxon>
        <taxon>Burkholderiaceae</taxon>
        <taxon>Pandoraea</taxon>
    </lineage>
</organism>
<feature type="transmembrane region" description="Helical" evidence="1">
    <location>
        <begin position="12"/>
        <end position="31"/>
    </location>
</feature>
<gene>
    <name evidence="2" type="ORF">PMO31116_01999</name>
</gene>
<reference evidence="2 3" key="1">
    <citation type="submission" date="2019-08" db="EMBL/GenBank/DDBJ databases">
        <authorList>
            <person name="Peeters C."/>
        </authorList>
    </citation>
    <scope>NUCLEOTIDE SEQUENCE [LARGE SCALE GENOMIC DNA]</scope>
    <source>
        <strain evidence="2 3">LMG 31116</strain>
    </source>
</reference>
<proteinExistence type="predicted"/>
<evidence type="ECO:0000313" key="3">
    <source>
        <dbReference type="Proteomes" id="UP000368474"/>
    </source>
</evidence>
<keyword evidence="1" id="KW-1133">Transmembrane helix</keyword>